<dbReference type="InterPro" id="IPR016461">
    <property type="entry name" value="COMT-like"/>
</dbReference>
<evidence type="ECO:0000313" key="7">
    <source>
        <dbReference type="EMBL" id="TRX88687.1"/>
    </source>
</evidence>
<evidence type="ECO:0000256" key="1">
    <source>
        <dbReference type="ARBA" id="ARBA00022603"/>
    </source>
</evidence>
<dbReference type="SUPFAM" id="SSF46785">
    <property type="entry name" value="Winged helix' DNA-binding domain"/>
    <property type="match status" value="1"/>
</dbReference>
<protein>
    <submittedName>
        <fullName evidence="7">Uncharacterized protein</fullName>
    </submittedName>
</protein>
<dbReference type="AlphaFoldDB" id="A0A553HL62"/>
<keyword evidence="8" id="KW-1185">Reference proteome</keyword>
<reference evidence="8" key="1">
    <citation type="submission" date="2019-06" db="EMBL/GenBank/DDBJ databases">
        <title>Draft genome sequence of the griseofulvin-producing fungus Xylaria cubensis strain G536.</title>
        <authorList>
            <person name="Mead M.E."/>
            <person name="Raja H.A."/>
            <person name="Steenwyk J.L."/>
            <person name="Knowles S.L."/>
            <person name="Oberlies N.H."/>
            <person name="Rokas A."/>
        </authorList>
    </citation>
    <scope>NUCLEOTIDE SEQUENCE [LARGE SCALE GENOMIC DNA]</scope>
    <source>
        <strain evidence="8">G536</strain>
    </source>
</reference>
<organism evidence="7 8">
    <name type="scientific">Xylaria flabelliformis</name>
    <dbReference type="NCBI Taxonomy" id="2512241"/>
    <lineage>
        <taxon>Eukaryota</taxon>
        <taxon>Fungi</taxon>
        <taxon>Dikarya</taxon>
        <taxon>Ascomycota</taxon>
        <taxon>Pezizomycotina</taxon>
        <taxon>Sordariomycetes</taxon>
        <taxon>Xylariomycetidae</taxon>
        <taxon>Xylariales</taxon>
        <taxon>Xylariaceae</taxon>
        <taxon>Xylaria</taxon>
    </lineage>
</organism>
<accession>A0A553HL62</accession>
<dbReference type="InterPro" id="IPR036388">
    <property type="entry name" value="WH-like_DNA-bd_sf"/>
</dbReference>
<evidence type="ECO:0000259" key="5">
    <source>
        <dbReference type="Pfam" id="PF00891"/>
    </source>
</evidence>
<dbReference type="GO" id="GO:0032259">
    <property type="term" value="P:methylation"/>
    <property type="evidence" value="ECO:0007669"/>
    <property type="project" value="UniProtKB-KW"/>
</dbReference>
<dbReference type="SUPFAM" id="SSF53335">
    <property type="entry name" value="S-adenosyl-L-methionine-dependent methyltransferases"/>
    <property type="match status" value="1"/>
</dbReference>
<dbReference type="Pfam" id="PF00891">
    <property type="entry name" value="Methyltransf_2"/>
    <property type="match status" value="1"/>
</dbReference>
<dbReference type="PANTHER" id="PTHR43712">
    <property type="entry name" value="PUTATIVE (AFU_ORTHOLOGUE AFUA_4G14580)-RELATED"/>
    <property type="match status" value="1"/>
</dbReference>
<keyword evidence="2" id="KW-0808">Transferase</keyword>
<dbReference type="EMBL" id="VFLP01000082">
    <property type="protein sequence ID" value="TRX88687.1"/>
    <property type="molecule type" value="Genomic_DNA"/>
</dbReference>
<evidence type="ECO:0000313" key="8">
    <source>
        <dbReference type="Proteomes" id="UP000319160"/>
    </source>
</evidence>
<dbReference type="PROSITE" id="PS51683">
    <property type="entry name" value="SAM_OMT_II"/>
    <property type="match status" value="1"/>
</dbReference>
<evidence type="ECO:0000256" key="2">
    <source>
        <dbReference type="ARBA" id="ARBA00022679"/>
    </source>
</evidence>
<keyword evidence="3" id="KW-0949">S-adenosyl-L-methionine</keyword>
<dbReference type="PANTHER" id="PTHR43712:SF1">
    <property type="entry name" value="HYPOTHETICAL O-METHYLTRANSFERASE (EUROFUNG)-RELATED"/>
    <property type="match status" value="1"/>
</dbReference>
<sequence length="396" mass="43461">MASIASQTIGDLIDKLGALKSQGNIENDAKARDEAILLSKKLLHNLEKPEQVAADMIYSPFIPIAARIAVEMDLFQHISENGGPITSHELASLTSGQEELIIRLLRTLTPVGLLEEVDEKTWQATPVTVAMASEGIAAGHRMVGKILMAGAQMGPKYLQENGYRCPTDPKAGFVQYAFQTELSTFELISTMPDTFKDFNAFMGRTVGARKKWLEWYDVPGRLIQGAKKDAPLLVDVGGGKGHDTLRFHELHPNSGHLILQDLAPVIASALDLPDEIEKMPYDFFTPQPVKGARAYFFHHIFHDWSDDKSLEILKQAVQAMTPGYSKLLIHEMVVPEVGATLTHAMLDIAMMCFNGGKERTAQQWQQLLEAAGLEVVEIWPGPEGTAAGLIEAIVPA</sequence>
<evidence type="ECO:0000259" key="6">
    <source>
        <dbReference type="Pfam" id="PF08100"/>
    </source>
</evidence>
<dbReference type="InterPro" id="IPR036390">
    <property type="entry name" value="WH_DNA-bd_sf"/>
</dbReference>
<feature type="domain" description="O-methyltransferase dimerisation" evidence="6">
    <location>
        <begin position="65"/>
        <end position="130"/>
    </location>
</feature>
<keyword evidence="1" id="KW-0489">Methyltransferase</keyword>
<dbReference type="Proteomes" id="UP000319160">
    <property type="component" value="Unassembled WGS sequence"/>
</dbReference>
<dbReference type="InterPro" id="IPR012967">
    <property type="entry name" value="COMT_dimerisation"/>
</dbReference>
<evidence type="ECO:0000256" key="4">
    <source>
        <dbReference type="PIRSR" id="PIRSR005739-1"/>
    </source>
</evidence>
<dbReference type="Gene3D" id="1.10.10.10">
    <property type="entry name" value="Winged helix-like DNA-binding domain superfamily/Winged helix DNA-binding domain"/>
    <property type="match status" value="1"/>
</dbReference>
<dbReference type="PIRSF" id="PIRSF005739">
    <property type="entry name" value="O-mtase"/>
    <property type="match status" value="1"/>
</dbReference>
<dbReference type="InterPro" id="IPR001077">
    <property type="entry name" value="COMT_C"/>
</dbReference>
<proteinExistence type="predicted"/>
<dbReference type="OrthoDB" id="1535081at2759"/>
<comment type="caution">
    <text evidence="7">The sequence shown here is derived from an EMBL/GenBank/DDBJ whole genome shotgun (WGS) entry which is preliminary data.</text>
</comment>
<name>A0A553HL62_9PEZI</name>
<dbReference type="GO" id="GO:0046983">
    <property type="term" value="F:protein dimerization activity"/>
    <property type="evidence" value="ECO:0007669"/>
    <property type="project" value="InterPro"/>
</dbReference>
<evidence type="ECO:0000256" key="3">
    <source>
        <dbReference type="ARBA" id="ARBA00022691"/>
    </source>
</evidence>
<gene>
    <name evidence="7" type="ORF">FHL15_010453</name>
</gene>
<dbReference type="GO" id="GO:0008171">
    <property type="term" value="F:O-methyltransferase activity"/>
    <property type="evidence" value="ECO:0007669"/>
    <property type="project" value="InterPro"/>
</dbReference>
<dbReference type="Gene3D" id="3.40.50.150">
    <property type="entry name" value="Vaccinia Virus protein VP39"/>
    <property type="match status" value="1"/>
</dbReference>
<dbReference type="Pfam" id="PF08100">
    <property type="entry name" value="Dimerisation"/>
    <property type="match status" value="1"/>
</dbReference>
<feature type="active site" description="Proton acceptor" evidence="4">
    <location>
        <position position="302"/>
    </location>
</feature>
<dbReference type="InterPro" id="IPR029063">
    <property type="entry name" value="SAM-dependent_MTases_sf"/>
</dbReference>
<feature type="domain" description="O-methyltransferase C-terminal" evidence="5">
    <location>
        <begin position="230"/>
        <end position="373"/>
    </location>
</feature>